<dbReference type="PANTHER" id="PTHR43977">
    <property type="entry name" value="STRUCTURAL MAINTENANCE OF CHROMOSOMES PROTEIN 3"/>
    <property type="match status" value="1"/>
</dbReference>
<feature type="compositionally biased region" description="Low complexity" evidence="8">
    <location>
        <begin position="432"/>
        <end position="454"/>
    </location>
</feature>
<dbReference type="HAMAP" id="MF_01894">
    <property type="entry name" value="Smc_prok"/>
    <property type="match status" value="1"/>
</dbReference>
<sequence length="1157" mass="126227">MHLSKLRLSGFKSFVDQTELLIEEGMTGVVGPNGCGKSNLVEALRWVMGETSAKQMRGGEMDDVIFGGTSGRPARNLAEVALTVNNEDRKAPAALNDSPELEVSRRIERNKGSAYRVNGREVRARDVQLLFADAGTGARSAGLVSQGRIGAIINAKPSERRILLEEAANIRGLYTRRREAELRLRAAETNLERLEDVLKALEGQLHGLRQQAKQAQRYRTVAEQIRSAESVLLHRRWEATKEERAAAGKVLAEASDAVAAATQKAAEASTVQTETAATLPSLREAEAAAAAELQRLTLARAELDNEERRIVTAKSEAELRLRQIADDLERELALSTDAAEALERLQAEHAEIAAAREGEAEAQTEASEALAEINRAADALETRLSEMTEHIATTEARRASLQRQARMAREQVERLTRQIEKLEEDRQRLKDSAAGPGEVEAAESAVADAEAALEAAREASETAETSRNAASEAESTAREALQGVESGLARLTAEASALEQILAGDGEEEGASPILDSLSAEPGYETALGAALGDDLTAPLVEGEAVQKRYWSGSAGALSGASLPESVEPLADRIKAPQALARRLAATGVVEDFETARKLQPVLKDGQRLVSRDGGLCRWDGFVTAPGAPSSAAIRLQQRNRLGALKSEIAGVEKDRDAAAEKLEAARVSQREAAEAEKAAREAMRTAIAESETARTRRSKLAALLAEIESKLSAIDDTKVRYEGEIEEAERQRAQAEAAEVELDDVATLRAESAGYRQELADKRNELAEARSAHDRLMREAEARRTRLSAIEGEIRSWSDRNERAAVRKEELTERQVAERTEIERLDARPAEIEAQRTSLISSIAASETKRKEAADVLAEAEARQRSADETARQADRELAEAREAHIRAEGVLEQINQATAALRERILERLECQPGEILEKAGIDPEAPLPEAEEVSRRLERLTQERERIGAVNLRAEQEVAELEERIAGMESERDDLIQAIARLRGAIQTLNREGRQRLLDSFEKVNAHFQDLFTRLFGGGQAHLKMVEDDDPLDAGLEIMASPPGKKMQVMSLLSGGEQALTAVALVFAAFLTNPSPICVLDEVDAPLDDTNVDRFCTLLQEISKQTGTRFLVITHHRLTMARMDRLFGVTMAERGVSQLVSVDLAGAVELRDVS</sequence>
<dbReference type="GO" id="GO:0005694">
    <property type="term" value="C:chromosome"/>
    <property type="evidence" value="ECO:0007669"/>
    <property type="project" value="InterPro"/>
</dbReference>
<dbReference type="CDD" id="cd03278">
    <property type="entry name" value="ABC_SMC_barmotin"/>
    <property type="match status" value="1"/>
</dbReference>
<dbReference type="AlphaFoldDB" id="A0A9J7AUR4"/>
<evidence type="ECO:0000313" key="11">
    <source>
        <dbReference type="Proteomes" id="UP001060336"/>
    </source>
</evidence>
<proteinExistence type="inferred from homology"/>
<keyword evidence="2 7" id="KW-0963">Cytoplasm</keyword>
<dbReference type="InterPro" id="IPR027417">
    <property type="entry name" value="P-loop_NTPase"/>
</dbReference>
<dbReference type="NCBIfam" id="TIGR02168">
    <property type="entry name" value="SMC_prok_B"/>
    <property type="match status" value="1"/>
</dbReference>
<evidence type="ECO:0000259" key="9">
    <source>
        <dbReference type="SMART" id="SM00968"/>
    </source>
</evidence>
<dbReference type="RefSeq" id="WP_257771005.1">
    <property type="nucleotide sequence ID" value="NZ_CP102480.1"/>
</dbReference>
<dbReference type="KEGG" id="naci:NUH88_07245"/>
<comment type="subcellular location">
    <subcellularLocation>
        <location evidence="1 7">Cytoplasm</location>
    </subcellularLocation>
</comment>
<dbReference type="GO" id="GO:0016887">
    <property type="term" value="F:ATP hydrolysis activity"/>
    <property type="evidence" value="ECO:0007669"/>
    <property type="project" value="InterPro"/>
</dbReference>
<dbReference type="InterPro" id="IPR011890">
    <property type="entry name" value="SMC_prok"/>
</dbReference>
<keyword evidence="4 7" id="KW-0067">ATP-binding</keyword>
<comment type="similarity">
    <text evidence="7">Belongs to the SMC family.</text>
</comment>
<feature type="coiled-coil region" evidence="7">
    <location>
        <begin position="170"/>
        <end position="218"/>
    </location>
</feature>
<evidence type="ECO:0000256" key="7">
    <source>
        <dbReference type="HAMAP-Rule" id="MF_01894"/>
    </source>
</evidence>
<dbReference type="GO" id="GO:0003677">
    <property type="term" value="F:DNA binding"/>
    <property type="evidence" value="ECO:0007669"/>
    <property type="project" value="UniProtKB-UniRule"/>
</dbReference>
<comment type="subunit">
    <text evidence="7">Homodimer.</text>
</comment>
<keyword evidence="3 7" id="KW-0547">Nucleotide-binding</keyword>
<dbReference type="Gene3D" id="3.40.50.300">
    <property type="entry name" value="P-loop containing nucleotide triphosphate hydrolases"/>
    <property type="match status" value="2"/>
</dbReference>
<feature type="compositionally biased region" description="Low complexity" evidence="8">
    <location>
        <begin position="462"/>
        <end position="480"/>
    </location>
</feature>
<dbReference type="FunFam" id="3.40.50.300:FF:000901">
    <property type="entry name" value="Chromosome partition protein Smc"/>
    <property type="match status" value="1"/>
</dbReference>
<comment type="function">
    <text evidence="7">Required for chromosome condensation and partitioning.</text>
</comment>
<accession>A0A9J7AUR4</accession>
<dbReference type="InterPro" id="IPR003395">
    <property type="entry name" value="RecF/RecN/SMC_N"/>
</dbReference>
<evidence type="ECO:0000256" key="8">
    <source>
        <dbReference type="SAM" id="MobiDB-lite"/>
    </source>
</evidence>
<dbReference type="InterPro" id="IPR024704">
    <property type="entry name" value="SMC"/>
</dbReference>
<dbReference type="SUPFAM" id="SSF52540">
    <property type="entry name" value="P-loop containing nucleoside triphosphate hydrolases"/>
    <property type="match status" value="1"/>
</dbReference>
<evidence type="ECO:0000256" key="2">
    <source>
        <dbReference type="ARBA" id="ARBA00022490"/>
    </source>
</evidence>
<keyword evidence="5 7" id="KW-0175">Coiled coil</keyword>
<comment type="domain">
    <text evidence="7">Contains large globular domains required for ATP hydrolysis at each terminus and a third globular domain forming a flexible hinge near the middle of the molecule. These domains are separated by coiled-coil structures.</text>
</comment>
<dbReference type="InterPro" id="IPR036277">
    <property type="entry name" value="SMC_hinge_sf"/>
</dbReference>
<reference evidence="10" key="1">
    <citation type="submission" date="2022-08" db="EMBL/GenBank/DDBJ databases">
        <title>Nisaea acidiphila sp. nov., isolated from a marine algal debris and emended description of the genus Nisaea Urios et al. 2008.</title>
        <authorList>
            <person name="Kwon K."/>
        </authorList>
    </citation>
    <scope>NUCLEOTIDE SEQUENCE</scope>
    <source>
        <strain evidence="10">MEBiC11861</strain>
    </source>
</reference>
<dbReference type="PIRSF" id="PIRSF005719">
    <property type="entry name" value="SMC"/>
    <property type="match status" value="1"/>
</dbReference>
<dbReference type="GO" id="GO:0030261">
    <property type="term" value="P:chromosome condensation"/>
    <property type="evidence" value="ECO:0007669"/>
    <property type="project" value="InterPro"/>
</dbReference>
<dbReference type="GO" id="GO:0007059">
    <property type="term" value="P:chromosome segregation"/>
    <property type="evidence" value="ECO:0007669"/>
    <property type="project" value="UniProtKB-UniRule"/>
</dbReference>
<keyword evidence="6 7" id="KW-0238">DNA-binding</keyword>
<dbReference type="EMBL" id="CP102480">
    <property type="protein sequence ID" value="UUX51483.1"/>
    <property type="molecule type" value="Genomic_DNA"/>
</dbReference>
<dbReference type="InterPro" id="IPR010935">
    <property type="entry name" value="SMC_hinge"/>
</dbReference>
<dbReference type="Pfam" id="PF02463">
    <property type="entry name" value="SMC_N"/>
    <property type="match status" value="1"/>
</dbReference>
<evidence type="ECO:0000256" key="5">
    <source>
        <dbReference type="ARBA" id="ARBA00023054"/>
    </source>
</evidence>
<evidence type="ECO:0000256" key="3">
    <source>
        <dbReference type="ARBA" id="ARBA00022741"/>
    </source>
</evidence>
<dbReference type="GO" id="GO:0007062">
    <property type="term" value="P:sister chromatid cohesion"/>
    <property type="evidence" value="ECO:0007669"/>
    <property type="project" value="InterPro"/>
</dbReference>
<feature type="domain" description="SMC hinge" evidence="9">
    <location>
        <begin position="508"/>
        <end position="600"/>
    </location>
</feature>
<gene>
    <name evidence="7 10" type="primary">smc</name>
    <name evidence="10" type="ORF">NUH88_07245</name>
</gene>
<feature type="binding site" evidence="7">
    <location>
        <begin position="32"/>
        <end position="39"/>
    </location>
    <ligand>
        <name>ATP</name>
        <dbReference type="ChEBI" id="CHEBI:30616"/>
    </ligand>
</feature>
<dbReference type="Proteomes" id="UP001060336">
    <property type="component" value="Chromosome"/>
</dbReference>
<evidence type="ECO:0000256" key="4">
    <source>
        <dbReference type="ARBA" id="ARBA00022840"/>
    </source>
</evidence>
<feature type="coiled-coil region" evidence="7">
    <location>
        <begin position="642"/>
        <end position="686"/>
    </location>
</feature>
<evidence type="ECO:0000313" key="10">
    <source>
        <dbReference type="EMBL" id="UUX51483.1"/>
    </source>
</evidence>
<keyword evidence="11" id="KW-1185">Reference proteome</keyword>
<evidence type="ECO:0000256" key="1">
    <source>
        <dbReference type="ARBA" id="ARBA00004496"/>
    </source>
</evidence>
<dbReference type="SUPFAM" id="SSF75553">
    <property type="entry name" value="Smc hinge domain"/>
    <property type="match status" value="1"/>
</dbReference>
<dbReference type="Pfam" id="PF06470">
    <property type="entry name" value="SMC_hinge"/>
    <property type="match status" value="1"/>
</dbReference>
<protein>
    <recommendedName>
        <fullName evidence="7">Chromosome partition protein Smc</fullName>
    </recommendedName>
</protein>
<feature type="region of interest" description="Disordered" evidence="8">
    <location>
        <begin position="426"/>
        <end position="481"/>
    </location>
</feature>
<organism evidence="10 11">
    <name type="scientific">Nisaea acidiphila</name>
    <dbReference type="NCBI Taxonomy" id="1862145"/>
    <lineage>
        <taxon>Bacteria</taxon>
        <taxon>Pseudomonadati</taxon>
        <taxon>Pseudomonadota</taxon>
        <taxon>Alphaproteobacteria</taxon>
        <taxon>Rhodospirillales</taxon>
        <taxon>Thalassobaculaceae</taxon>
        <taxon>Nisaea</taxon>
    </lineage>
</organism>
<evidence type="ECO:0000256" key="6">
    <source>
        <dbReference type="ARBA" id="ARBA00023125"/>
    </source>
</evidence>
<dbReference type="GO" id="GO:0006260">
    <property type="term" value="P:DNA replication"/>
    <property type="evidence" value="ECO:0007669"/>
    <property type="project" value="UniProtKB-UniRule"/>
</dbReference>
<name>A0A9J7AUR4_9PROT</name>
<dbReference type="GO" id="GO:0005737">
    <property type="term" value="C:cytoplasm"/>
    <property type="evidence" value="ECO:0007669"/>
    <property type="project" value="UniProtKB-SubCell"/>
</dbReference>
<feature type="coiled-coil region" evidence="7">
    <location>
        <begin position="712"/>
        <end position="899"/>
    </location>
</feature>
<feature type="coiled-coil region" evidence="7">
    <location>
        <begin position="933"/>
        <end position="995"/>
    </location>
</feature>
<dbReference type="GO" id="GO:0005524">
    <property type="term" value="F:ATP binding"/>
    <property type="evidence" value="ECO:0007669"/>
    <property type="project" value="UniProtKB-UniRule"/>
</dbReference>
<dbReference type="SMART" id="SM00968">
    <property type="entry name" value="SMC_hinge"/>
    <property type="match status" value="1"/>
</dbReference>